<dbReference type="Gene3D" id="3.40.50.2300">
    <property type="match status" value="1"/>
</dbReference>
<name>A0A4P7CYS7_9BURK</name>
<dbReference type="SMART" id="SM00448">
    <property type="entry name" value="REC"/>
    <property type="match status" value="1"/>
</dbReference>
<feature type="domain" description="Response regulatory" evidence="3">
    <location>
        <begin position="7"/>
        <end position="119"/>
    </location>
</feature>
<keyword evidence="5" id="KW-1185">Reference proteome</keyword>
<evidence type="ECO:0000313" key="5">
    <source>
        <dbReference type="Proteomes" id="UP000295727"/>
    </source>
</evidence>
<dbReference type="InterPro" id="IPR011006">
    <property type="entry name" value="CheY-like_superfamily"/>
</dbReference>
<evidence type="ECO:0000256" key="1">
    <source>
        <dbReference type="ARBA" id="ARBA00022553"/>
    </source>
</evidence>
<feature type="modified residue" description="4-aspartylphosphate" evidence="2">
    <location>
        <position position="56"/>
    </location>
</feature>
<reference evidence="4 5" key="1">
    <citation type="submission" date="2019-03" db="EMBL/GenBank/DDBJ databases">
        <title>Paraburkholderia sp. 7MH5, isolated from subtropical forest soil.</title>
        <authorList>
            <person name="Gao Z.-H."/>
            <person name="Qiu L.-H."/>
        </authorList>
    </citation>
    <scope>NUCLEOTIDE SEQUENCE [LARGE SCALE GENOMIC DNA]</scope>
    <source>
        <strain evidence="4 5">7MH5</strain>
    </source>
</reference>
<dbReference type="CDD" id="cd00156">
    <property type="entry name" value="REC"/>
    <property type="match status" value="1"/>
</dbReference>
<dbReference type="SUPFAM" id="SSF52172">
    <property type="entry name" value="CheY-like"/>
    <property type="match status" value="1"/>
</dbReference>
<dbReference type="PANTHER" id="PTHR44591">
    <property type="entry name" value="STRESS RESPONSE REGULATOR PROTEIN 1"/>
    <property type="match status" value="1"/>
</dbReference>
<sequence>MDEQRQFIVIVEDDYSLRRAVERLLRLSGFRTRSFHSAEDAHVFEWASAARCLVIDVQLPGLSGPAFYGTLHAPRPPAVFMTAFEGGRTRRAIESAGGHTLLTKPFLGDALIEEVMKAMSGPP</sequence>
<dbReference type="RefSeq" id="WP_134756146.1">
    <property type="nucleotide sequence ID" value="NZ_CP038150.1"/>
</dbReference>
<organism evidence="4 5">
    <name type="scientific">Paraburkholderia pallida</name>
    <dbReference type="NCBI Taxonomy" id="2547399"/>
    <lineage>
        <taxon>Bacteria</taxon>
        <taxon>Pseudomonadati</taxon>
        <taxon>Pseudomonadota</taxon>
        <taxon>Betaproteobacteria</taxon>
        <taxon>Burkholderiales</taxon>
        <taxon>Burkholderiaceae</taxon>
        <taxon>Paraburkholderia</taxon>
    </lineage>
</organism>
<dbReference type="Proteomes" id="UP000295727">
    <property type="component" value="Chromosome 3"/>
</dbReference>
<dbReference type="Pfam" id="PF00072">
    <property type="entry name" value="Response_reg"/>
    <property type="match status" value="1"/>
</dbReference>
<dbReference type="AlphaFoldDB" id="A0A4P7CYS7"/>
<dbReference type="PROSITE" id="PS50110">
    <property type="entry name" value="RESPONSE_REGULATORY"/>
    <property type="match status" value="1"/>
</dbReference>
<dbReference type="GO" id="GO:0000160">
    <property type="term" value="P:phosphorelay signal transduction system"/>
    <property type="evidence" value="ECO:0007669"/>
    <property type="project" value="InterPro"/>
</dbReference>
<dbReference type="KEGG" id="ppai:E1956_30250"/>
<keyword evidence="1 2" id="KW-0597">Phosphoprotein</keyword>
<dbReference type="InterPro" id="IPR050595">
    <property type="entry name" value="Bact_response_regulator"/>
</dbReference>
<protein>
    <submittedName>
        <fullName evidence="4">Response regulator</fullName>
    </submittedName>
</protein>
<proteinExistence type="predicted"/>
<accession>A0A4P7CYS7</accession>
<evidence type="ECO:0000313" key="4">
    <source>
        <dbReference type="EMBL" id="QBR01471.1"/>
    </source>
</evidence>
<dbReference type="EMBL" id="CP038150">
    <property type="protein sequence ID" value="QBR01471.1"/>
    <property type="molecule type" value="Genomic_DNA"/>
</dbReference>
<evidence type="ECO:0000256" key="2">
    <source>
        <dbReference type="PROSITE-ProRule" id="PRU00169"/>
    </source>
</evidence>
<dbReference type="OrthoDB" id="9103936at2"/>
<gene>
    <name evidence="4" type="ORF">E1956_30250</name>
</gene>
<dbReference type="PANTHER" id="PTHR44591:SF3">
    <property type="entry name" value="RESPONSE REGULATORY DOMAIN-CONTAINING PROTEIN"/>
    <property type="match status" value="1"/>
</dbReference>
<evidence type="ECO:0000259" key="3">
    <source>
        <dbReference type="PROSITE" id="PS50110"/>
    </source>
</evidence>
<dbReference type="InterPro" id="IPR001789">
    <property type="entry name" value="Sig_transdc_resp-reg_receiver"/>
</dbReference>